<dbReference type="EMBL" id="KZ505639">
    <property type="protein sequence ID" value="PKU49356.1"/>
    <property type="molecule type" value="Genomic_DNA"/>
</dbReference>
<accession>A0A2I0UTK0</accession>
<dbReference type="GO" id="GO:0031012">
    <property type="term" value="C:extracellular matrix"/>
    <property type="evidence" value="ECO:0007669"/>
    <property type="project" value="TreeGrafter"/>
</dbReference>
<evidence type="ECO:0000313" key="1">
    <source>
        <dbReference type="EMBL" id="PKU49356.1"/>
    </source>
</evidence>
<name>A0A2I0UTK0_LIMLA</name>
<reference evidence="2" key="2">
    <citation type="submission" date="2017-12" db="EMBL/GenBank/DDBJ databases">
        <title>Genome sequence of the Bar-tailed Godwit (Limosa lapponica baueri).</title>
        <authorList>
            <person name="Lima N.C.B."/>
            <person name="Parody-Merino A.M."/>
            <person name="Battley P.F."/>
            <person name="Fidler A.E."/>
            <person name="Prosdocimi F."/>
        </authorList>
    </citation>
    <scope>NUCLEOTIDE SEQUENCE [LARGE SCALE GENOMIC DNA]</scope>
</reference>
<reference evidence="2" key="1">
    <citation type="submission" date="2017-11" db="EMBL/GenBank/DDBJ databases">
        <authorList>
            <person name="Lima N.C."/>
            <person name="Parody-Merino A.M."/>
            <person name="Battley P.F."/>
            <person name="Fidler A.E."/>
            <person name="Prosdocimi F."/>
        </authorList>
    </citation>
    <scope>NUCLEOTIDE SEQUENCE [LARGE SCALE GENOMIC DNA]</scope>
</reference>
<proteinExistence type="predicted"/>
<evidence type="ECO:0000313" key="2">
    <source>
        <dbReference type="Proteomes" id="UP000233556"/>
    </source>
</evidence>
<dbReference type="GO" id="GO:0061343">
    <property type="term" value="P:cell adhesion involved in heart morphogenesis"/>
    <property type="evidence" value="ECO:0007669"/>
    <property type="project" value="TreeGrafter"/>
</dbReference>
<dbReference type="PANTHER" id="PTHR33395">
    <property type="entry name" value="TRANSCRIPTASE, PUTATIVE-RELATED-RELATED"/>
    <property type="match status" value="1"/>
</dbReference>
<dbReference type="Proteomes" id="UP000233556">
    <property type="component" value="Unassembled WGS sequence"/>
</dbReference>
<organism evidence="1 2">
    <name type="scientific">Limosa lapponica baueri</name>
    <dbReference type="NCBI Taxonomy" id="1758121"/>
    <lineage>
        <taxon>Eukaryota</taxon>
        <taxon>Metazoa</taxon>
        <taxon>Chordata</taxon>
        <taxon>Craniata</taxon>
        <taxon>Vertebrata</taxon>
        <taxon>Euteleostomi</taxon>
        <taxon>Archelosauria</taxon>
        <taxon>Archosauria</taxon>
        <taxon>Dinosauria</taxon>
        <taxon>Saurischia</taxon>
        <taxon>Theropoda</taxon>
        <taxon>Coelurosauria</taxon>
        <taxon>Aves</taxon>
        <taxon>Neognathae</taxon>
        <taxon>Neoaves</taxon>
        <taxon>Charadriiformes</taxon>
        <taxon>Scolopacidae</taxon>
        <taxon>Limosa</taxon>
    </lineage>
</organism>
<protein>
    <submittedName>
        <fullName evidence="1">Dtw domain-containing protein 2</fullName>
    </submittedName>
</protein>
<dbReference type="GO" id="GO:0007508">
    <property type="term" value="P:larval heart development"/>
    <property type="evidence" value="ECO:0007669"/>
    <property type="project" value="TreeGrafter"/>
</dbReference>
<dbReference type="OrthoDB" id="6152807at2759"/>
<sequence>MIGWGDEERMLPSMSMNSWSAWSSTWGWMKSRRRAYGSRLKGTGASDITVGVCYRPPDQDSRADEALYRQIGGAASRSHTLVLIGEFSHPNIYWKDNTAEHKKSRKFLECVDDNFLLQRIEEPMRRRAMLDLVLNSKDELVGNVKLRGSLG</sequence>
<keyword evidence="2" id="KW-1185">Reference proteome</keyword>
<gene>
    <name evidence="1" type="ORF">llap_395</name>
</gene>
<dbReference type="PANTHER" id="PTHR33395:SF22">
    <property type="entry name" value="REVERSE TRANSCRIPTASE DOMAIN-CONTAINING PROTEIN"/>
    <property type="match status" value="1"/>
</dbReference>
<dbReference type="AlphaFoldDB" id="A0A2I0UTK0"/>